<comment type="caution">
    <text evidence="1">The sequence shown here is derived from an EMBL/GenBank/DDBJ whole genome shotgun (WGS) entry which is preliminary data.</text>
</comment>
<dbReference type="EMBL" id="PNRF01000037">
    <property type="protein sequence ID" value="PMR73336.1"/>
    <property type="molecule type" value="Genomic_DNA"/>
</dbReference>
<organism evidence="1 2">
    <name type="scientific">Billgrantia endophytica</name>
    <dbReference type="NCBI Taxonomy" id="2033802"/>
    <lineage>
        <taxon>Bacteria</taxon>
        <taxon>Pseudomonadati</taxon>
        <taxon>Pseudomonadota</taxon>
        <taxon>Gammaproteobacteria</taxon>
        <taxon>Oceanospirillales</taxon>
        <taxon>Halomonadaceae</taxon>
        <taxon>Billgrantia</taxon>
    </lineage>
</organism>
<keyword evidence="2" id="KW-1185">Reference proteome</keyword>
<accession>A0A2N7TYT2</accession>
<evidence type="ECO:0000313" key="2">
    <source>
        <dbReference type="Proteomes" id="UP000235803"/>
    </source>
</evidence>
<protein>
    <submittedName>
        <fullName evidence="1">Uncharacterized protein</fullName>
    </submittedName>
</protein>
<evidence type="ECO:0000313" key="1">
    <source>
        <dbReference type="EMBL" id="PMR73336.1"/>
    </source>
</evidence>
<dbReference type="Proteomes" id="UP000235803">
    <property type="component" value="Unassembled WGS sequence"/>
</dbReference>
<dbReference type="AlphaFoldDB" id="A0A2N7TYT2"/>
<reference evidence="1 2" key="1">
    <citation type="submission" date="2018-01" db="EMBL/GenBank/DDBJ databases">
        <title>Halomonas endophytica sp. nov., isolated from storage liquid in the stems of Populus euphratica.</title>
        <authorList>
            <person name="Chen C."/>
        </authorList>
    </citation>
    <scope>NUCLEOTIDE SEQUENCE [LARGE SCALE GENOMIC DNA]</scope>
    <source>
        <strain evidence="1 2">MC28</strain>
    </source>
</reference>
<sequence>MLYGRWAAEPNWCEPGGAGSAILFAEGRFEGRENVCEMEASQSGEGEWTADLRCEGEGMTSRERIAMAVDGNTMTLTYRDRDGVSVALVRCPRD</sequence>
<gene>
    <name evidence="1" type="ORF">C1H69_18580</name>
</gene>
<name>A0A2N7TYT2_9GAMM</name>
<proteinExistence type="predicted"/>